<keyword evidence="4" id="KW-1185">Reference proteome</keyword>
<feature type="transmembrane region" description="Helical" evidence="1">
    <location>
        <begin position="325"/>
        <end position="347"/>
    </location>
</feature>
<dbReference type="OrthoDB" id="16982at2759"/>
<feature type="transmembrane region" description="Helical" evidence="1">
    <location>
        <begin position="270"/>
        <end position="293"/>
    </location>
</feature>
<organism evidence="3 4">
    <name type="scientific">Rhizopus stolonifer</name>
    <name type="common">Rhizopus nigricans</name>
    <dbReference type="NCBI Taxonomy" id="4846"/>
    <lineage>
        <taxon>Eukaryota</taxon>
        <taxon>Fungi</taxon>
        <taxon>Fungi incertae sedis</taxon>
        <taxon>Mucoromycota</taxon>
        <taxon>Mucoromycotina</taxon>
        <taxon>Mucoromycetes</taxon>
        <taxon>Mucorales</taxon>
        <taxon>Mucorineae</taxon>
        <taxon>Rhizopodaceae</taxon>
        <taxon>Rhizopus</taxon>
    </lineage>
</organism>
<feature type="domain" description="Inner membrane component" evidence="2">
    <location>
        <begin position="56"/>
        <end position="104"/>
    </location>
</feature>
<dbReference type="AlphaFoldDB" id="A0A367IRM9"/>
<protein>
    <recommendedName>
        <fullName evidence="2">Inner membrane component domain-containing protein</fullName>
    </recommendedName>
</protein>
<dbReference type="InterPro" id="IPR005185">
    <property type="entry name" value="YccF"/>
</dbReference>
<proteinExistence type="predicted"/>
<dbReference type="Proteomes" id="UP000253551">
    <property type="component" value="Unassembled WGS sequence"/>
</dbReference>
<dbReference type="EMBL" id="PJQM01006055">
    <property type="protein sequence ID" value="RCH80335.1"/>
    <property type="molecule type" value="Genomic_DNA"/>
</dbReference>
<gene>
    <name evidence="3" type="ORF">CU098_006302</name>
</gene>
<evidence type="ECO:0000313" key="3">
    <source>
        <dbReference type="EMBL" id="RCH80335.1"/>
    </source>
</evidence>
<dbReference type="InterPro" id="IPR052937">
    <property type="entry name" value="Inner_membrane_protein"/>
</dbReference>
<dbReference type="GO" id="GO:0005886">
    <property type="term" value="C:plasma membrane"/>
    <property type="evidence" value="ECO:0007669"/>
    <property type="project" value="TreeGrafter"/>
</dbReference>
<evidence type="ECO:0000313" key="4">
    <source>
        <dbReference type="Proteomes" id="UP000253551"/>
    </source>
</evidence>
<feature type="transmembrane region" description="Helical" evidence="1">
    <location>
        <begin position="241"/>
        <end position="258"/>
    </location>
</feature>
<feature type="transmembrane region" description="Helical" evidence="1">
    <location>
        <begin position="58"/>
        <end position="82"/>
    </location>
</feature>
<evidence type="ECO:0000259" key="2">
    <source>
        <dbReference type="Pfam" id="PF03733"/>
    </source>
</evidence>
<dbReference type="Pfam" id="PF03733">
    <property type="entry name" value="YccF"/>
    <property type="match status" value="1"/>
</dbReference>
<keyword evidence="1" id="KW-0812">Transmembrane</keyword>
<name>A0A367IRM9_RHIST</name>
<sequence length="348" mass="38947">MATLKDRQEAMNKVHPFGLPLWKPALYKKSRSIVRKANNALHSSPSSTPELFLNPGNVLWLLLFGWWLSLVTLLLSIITFIFNGRPYSLLLKELSLYLLWPFGKYVERQAEITSTQLDHVSSEEMTGLLSFTKKEQRQSNNLKNIYDLGLRGCVYYALFLLVLAPLLSLVSIICWMAVVSVPMAKLNYILVCHLYQNPLSLRFKSAHSRLSEHSHTTEPYIILLCNYQAIGFQYYKYTLDGINIMFINLIPLVFFVILDDYVLKHHFKESFITASVTIFSLSLVSVIPLSYFIGMSVSSISAQSSMGVGAVINATFGKGVLVEGALIGSLLAGVLLMPGFSMISGGVK</sequence>
<comment type="caution">
    <text evidence="3">The sequence shown here is derived from an EMBL/GenBank/DDBJ whole genome shotgun (WGS) entry which is preliminary data.</text>
</comment>
<keyword evidence="1" id="KW-0472">Membrane</keyword>
<dbReference type="PANTHER" id="PTHR42903:SF1">
    <property type="entry name" value="INNER MEMBRANE PROTEIN YCCF"/>
    <property type="match status" value="1"/>
</dbReference>
<feature type="non-terminal residue" evidence="3">
    <location>
        <position position="348"/>
    </location>
</feature>
<feature type="transmembrane region" description="Helical" evidence="1">
    <location>
        <begin position="153"/>
        <end position="178"/>
    </location>
</feature>
<reference evidence="3 4" key="1">
    <citation type="journal article" date="2018" name="G3 (Bethesda)">
        <title>Phylogenetic and Phylogenomic Definition of Rhizopus Species.</title>
        <authorList>
            <person name="Gryganskyi A.P."/>
            <person name="Golan J."/>
            <person name="Dolatabadi S."/>
            <person name="Mondo S."/>
            <person name="Robb S."/>
            <person name="Idnurm A."/>
            <person name="Muszewska A."/>
            <person name="Steczkiewicz K."/>
            <person name="Masonjones S."/>
            <person name="Liao H.L."/>
            <person name="Gajdeczka M.T."/>
            <person name="Anike F."/>
            <person name="Vuek A."/>
            <person name="Anishchenko I.M."/>
            <person name="Voigt K."/>
            <person name="de Hoog G.S."/>
            <person name="Smith M.E."/>
            <person name="Heitman J."/>
            <person name="Vilgalys R."/>
            <person name="Stajich J.E."/>
        </authorList>
    </citation>
    <scope>NUCLEOTIDE SEQUENCE [LARGE SCALE GENOMIC DNA]</scope>
    <source>
        <strain evidence="3 4">LSU 92-RS-03</strain>
    </source>
</reference>
<dbReference type="STRING" id="4846.A0A367IRM9"/>
<keyword evidence="1" id="KW-1133">Transmembrane helix</keyword>
<accession>A0A367IRM9</accession>
<evidence type="ECO:0000256" key="1">
    <source>
        <dbReference type="SAM" id="Phobius"/>
    </source>
</evidence>
<dbReference type="PANTHER" id="PTHR42903">
    <property type="entry name" value="INNER MEMBRANE PROTEIN YCCF"/>
    <property type="match status" value="1"/>
</dbReference>